<dbReference type="Proteomes" id="UP000030149">
    <property type="component" value="Unassembled WGS sequence"/>
</dbReference>
<sequence>MKTVNVLGKVILKLLNSFRKKTNASENLVENNVVVQNVIELQNKMKNSWLYPVDQFGKMKIGIENESQNYEREMPTTKSDYEIINS</sequence>
<dbReference type="AlphaFoldDB" id="V6SFM9"/>
<gene>
    <name evidence="1" type="ORF">Q767_06615</name>
</gene>
<keyword evidence="2" id="KW-1185">Reference proteome</keyword>
<organism evidence="1 2">
    <name type="scientific">Flavobacterium enshiense DK69</name>
    <dbReference type="NCBI Taxonomy" id="1107311"/>
    <lineage>
        <taxon>Bacteria</taxon>
        <taxon>Pseudomonadati</taxon>
        <taxon>Bacteroidota</taxon>
        <taxon>Flavobacteriia</taxon>
        <taxon>Flavobacteriales</taxon>
        <taxon>Flavobacteriaceae</taxon>
        <taxon>Flavobacterium</taxon>
    </lineage>
</organism>
<comment type="caution">
    <text evidence="1">The sequence shown here is derived from an EMBL/GenBank/DDBJ whole genome shotgun (WGS) entry which is preliminary data.</text>
</comment>
<accession>V6SFM9</accession>
<dbReference type="EMBL" id="JRLZ01000004">
    <property type="protein sequence ID" value="KGO96559.1"/>
    <property type="molecule type" value="Genomic_DNA"/>
</dbReference>
<dbReference type="RefSeq" id="WP_023573364.1">
    <property type="nucleotide sequence ID" value="NZ_AVCS01000009.1"/>
</dbReference>
<reference evidence="1 2" key="2">
    <citation type="journal article" date="2015" name="Stand. Genomic Sci.">
        <title>High quality draft genomic sequence of Flavobacterium enshiense DK69(T) and comparison among Flavobacterium genomes.</title>
        <authorList>
            <person name="Zeng Z."/>
            <person name="Chen C."/>
            <person name="Du H."/>
            <person name="Wang G."/>
            <person name="Li M."/>
        </authorList>
    </citation>
    <scope>NUCLEOTIDE SEQUENCE [LARGE SCALE GENOMIC DNA]</scope>
    <source>
        <strain evidence="1 2">DK69</strain>
    </source>
</reference>
<proteinExistence type="predicted"/>
<protein>
    <submittedName>
        <fullName evidence="1">Uncharacterized protein</fullName>
    </submittedName>
</protein>
<evidence type="ECO:0000313" key="2">
    <source>
        <dbReference type="Proteomes" id="UP000030149"/>
    </source>
</evidence>
<evidence type="ECO:0000313" key="1">
    <source>
        <dbReference type="EMBL" id="KGO96559.1"/>
    </source>
</evidence>
<reference evidence="2" key="1">
    <citation type="submission" date="2013-09" db="EMBL/GenBank/DDBJ databases">
        <authorList>
            <person name="Zeng Z."/>
            <person name="Chen C."/>
        </authorList>
    </citation>
    <scope>NUCLEOTIDE SEQUENCE [LARGE SCALE GENOMIC DNA]</scope>
    <source>
        <strain evidence="2">DK69</strain>
    </source>
</reference>
<dbReference type="PATRIC" id="fig|1107311.3.peg.1331"/>
<name>V6SFM9_9FLAO</name>